<organism evidence="2">
    <name type="scientific">Hyperionvirus sp</name>
    <dbReference type="NCBI Taxonomy" id="2487770"/>
    <lineage>
        <taxon>Viruses</taxon>
        <taxon>Varidnaviria</taxon>
        <taxon>Bamfordvirae</taxon>
        <taxon>Nucleocytoviricota</taxon>
        <taxon>Megaviricetes</taxon>
        <taxon>Imitervirales</taxon>
        <taxon>Mimiviridae</taxon>
        <taxon>Klosneuvirinae</taxon>
    </lineage>
</organism>
<keyword evidence="2" id="KW-0255">Endonuclease</keyword>
<keyword evidence="2" id="KW-0378">Hydrolase</keyword>
<keyword evidence="2" id="KW-0540">Nuclease</keyword>
<dbReference type="InterPro" id="IPR035901">
    <property type="entry name" value="GIY-YIG_endonuc_sf"/>
</dbReference>
<feature type="compositionally biased region" description="Basic and acidic residues" evidence="1">
    <location>
        <begin position="283"/>
        <end position="297"/>
    </location>
</feature>
<sequence length="554" mass="63770">MLMIYKKNLYIKRYEYVLLELMSSTQAHAERLDKFVSEMQTYVKATLIDPNTSVTIPLRVKETKFLDHNENSFVVHLTSPLEPSIEFQIEIHLENSPKTPTLDHEFISCLYTQSTTNSEIYKPVKDRLVKPEKGKSVIYLLYSRTAEKYYVGKAANYVTGNKLWGSEGRRNSHIYEAFGIAKKGCVHLNNALRKYKSDDFIVTTLLEVESSRINEWEKYFIKLFDCTGPNGFNIDGGGTYGKIINDSTKQKMSKNARNRVMTELSKKKLSASKMGKKRVIKRKNPDDNHLPTHIAGHRDKNGNIYRYQICFPVGVNKGAKHIQKSFQNVQHPEKALELALKYLEELKIEYADRFKQIDELREKMRNDSAQAALEKMHNKNNPPYIKTRMLHGKKDGYFVEGYPDWEGNPYPKKEFTELSCNNKNMGAAKRYIRQLEIKNKDAVFEEYIPAELANLETDRNKPRPQSIKHLPDYIAYTYANNGKISGYLTVGFKTASGDMIKKKFTSEKLSMEEKYKLATDCLIKLINEKQAAIISADQSENTDTDNTDTDNALA</sequence>
<name>A0A3G5AE96_9VIRU</name>
<evidence type="ECO:0000256" key="1">
    <source>
        <dbReference type="SAM" id="MobiDB-lite"/>
    </source>
</evidence>
<evidence type="ECO:0000313" key="2">
    <source>
        <dbReference type="EMBL" id="AYV84203.1"/>
    </source>
</evidence>
<proteinExistence type="predicted"/>
<protein>
    <submittedName>
        <fullName evidence="2">GIY-YIG catalytic domain-containing endonuclease</fullName>
    </submittedName>
</protein>
<dbReference type="EMBL" id="MK072401">
    <property type="protein sequence ID" value="AYV84203.1"/>
    <property type="molecule type" value="Genomic_DNA"/>
</dbReference>
<dbReference type="Gene3D" id="3.40.1440.10">
    <property type="entry name" value="GIY-YIG endonuclease"/>
    <property type="match status" value="1"/>
</dbReference>
<reference evidence="2" key="1">
    <citation type="submission" date="2018-10" db="EMBL/GenBank/DDBJ databases">
        <title>Hidden diversity of soil giant viruses.</title>
        <authorList>
            <person name="Schulz F."/>
            <person name="Alteio L."/>
            <person name="Goudeau D."/>
            <person name="Ryan E.M."/>
            <person name="Malmstrom R.R."/>
            <person name="Blanchard J."/>
            <person name="Woyke T."/>
        </authorList>
    </citation>
    <scope>NUCLEOTIDE SEQUENCE</scope>
    <source>
        <strain evidence="2">HYV1</strain>
    </source>
</reference>
<accession>A0A3G5AE96</accession>
<dbReference type="SUPFAM" id="SSF82771">
    <property type="entry name" value="GIY-YIG endonuclease"/>
    <property type="match status" value="1"/>
</dbReference>
<dbReference type="GO" id="GO:0004519">
    <property type="term" value="F:endonuclease activity"/>
    <property type="evidence" value="ECO:0007669"/>
    <property type="project" value="UniProtKB-KW"/>
</dbReference>
<gene>
    <name evidence="2" type="ORF">Hyperionvirus19_27</name>
</gene>
<feature type="region of interest" description="Disordered" evidence="1">
    <location>
        <begin position="274"/>
        <end position="297"/>
    </location>
</feature>